<organism evidence="7 8">
    <name type="scientific">Halopenitus salinus</name>
    <dbReference type="NCBI Taxonomy" id="1198295"/>
    <lineage>
        <taxon>Archaea</taxon>
        <taxon>Methanobacteriati</taxon>
        <taxon>Methanobacteriota</taxon>
        <taxon>Stenosarchaea group</taxon>
        <taxon>Halobacteria</taxon>
        <taxon>Halobacteriales</taxon>
        <taxon>Haloferacaceae</taxon>
        <taxon>Halopenitus</taxon>
    </lineage>
</organism>
<dbReference type="AlphaFoldDB" id="A0ABD5UQX5"/>
<dbReference type="GO" id="GO:0008033">
    <property type="term" value="P:tRNA processing"/>
    <property type="evidence" value="ECO:0007669"/>
    <property type="project" value="UniProtKB-KW"/>
</dbReference>
<evidence type="ECO:0000256" key="3">
    <source>
        <dbReference type="ARBA" id="ARBA00022723"/>
    </source>
</evidence>
<keyword evidence="3" id="KW-0479">Metal-binding</keyword>
<dbReference type="InterPro" id="IPR036820">
    <property type="entry name" value="Archease_dom_sf"/>
</dbReference>
<keyword evidence="2" id="KW-0819">tRNA processing</keyword>
<dbReference type="RefSeq" id="WP_379740856.1">
    <property type="nucleotide sequence ID" value="NZ_JBHSVN010000001.1"/>
</dbReference>
<keyword evidence="4" id="KW-0106">Calcium</keyword>
<gene>
    <name evidence="7" type="ORF">ACFQE9_04320</name>
</gene>
<dbReference type="Pfam" id="PF01951">
    <property type="entry name" value="Archease"/>
    <property type="match status" value="1"/>
</dbReference>
<feature type="domain" description="Archease" evidence="6">
    <location>
        <begin position="3"/>
        <end position="166"/>
    </location>
</feature>
<comment type="similarity">
    <text evidence="1">Belongs to the archease family.</text>
</comment>
<feature type="region of interest" description="Disordered" evidence="5">
    <location>
        <begin position="83"/>
        <end position="120"/>
    </location>
</feature>
<evidence type="ECO:0000256" key="2">
    <source>
        <dbReference type="ARBA" id="ARBA00022694"/>
    </source>
</evidence>
<dbReference type="GO" id="GO:0046872">
    <property type="term" value="F:metal ion binding"/>
    <property type="evidence" value="ECO:0007669"/>
    <property type="project" value="UniProtKB-KW"/>
</dbReference>
<comment type="caution">
    <text evidence="7">The sequence shown here is derived from an EMBL/GenBank/DDBJ whole genome shotgun (WGS) entry which is preliminary data.</text>
</comment>
<evidence type="ECO:0000256" key="4">
    <source>
        <dbReference type="ARBA" id="ARBA00022837"/>
    </source>
</evidence>
<evidence type="ECO:0000313" key="8">
    <source>
        <dbReference type="Proteomes" id="UP001596296"/>
    </source>
</evidence>
<feature type="compositionally biased region" description="Basic and acidic residues" evidence="5">
    <location>
        <begin position="83"/>
        <end position="118"/>
    </location>
</feature>
<evidence type="ECO:0000256" key="1">
    <source>
        <dbReference type="ARBA" id="ARBA00007963"/>
    </source>
</evidence>
<evidence type="ECO:0000256" key="5">
    <source>
        <dbReference type="SAM" id="MobiDB-lite"/>
    </source>
</evidence>
<accession>A0ABD5UQX5</accession>
<dbReference type="Proteomes" id="UP001596296">
    <property type="component" value="Unassembled WGS sequence"/>
</dbReference>
<reference evidence="7 8" key="1">
    <citation type="journal article" date="2019" name="Int. J. Syst. Evol. Microbiol.">
        <title>The Global Catalogue of Microorganisms (GCM) 10K type strain sequencing project: providing services to taxonomists for standard genome sequencing and annotation.</title>
        <authorList>
            <consortium name="The Broad Institute Genomics Platform"/>
            <consortium name="The Broad Institute Genome Sequencing Center for Infectious Disease"/>
            <person name="Wu L."/>
            <person name="Ma J."/>
        </authorList>
    </citation>
    <scope>NUCLEOTIDE SEQUENCE [LARGE SCALE GENOMIC DNA]</scope>
    <source>
        <strain evidence="7 8">SKJ47</strain>
    </source>
</reference>
<evidence type="ECO:0000259" key="6">
    <source>
        <dbReference type="Pfam" id="PF01951"/>
    </source>
</evidence>
<proteinExistence type="inferred from homology"/>
<dbReference type="InterPro" id="IPR002804">
    <property type="entry name" value="Archease"/>
</dbReference>
<dbReference type="InterPro" id="IPR023572">
    <property type="entry name" value="Archease_dom"/>
</dbReference>
<evidence type="ECO:0000313" key="7">
    <source>
        <dbReference type="EMBL" id="MFC6891842.1"/>
    </source>
</evidence>
<dbReference type="Gene3D" id="3.55.10.10">
    <property type="entry name" value="Archease domain"/>
    <property type="match status" value="1"/>
</dbReference>
<name>A0ABD5UQX5_9EURY</name>
<protein>
    <submittedName>
        <fullName evidence="7">Archease</fullName>
    </submittedName>
</protein>
<dbReference type="PANTHER" id="PTHR12682">
    <property type="entry name" value="ARCHEASE"/>
    <property type="match status" value="1"/>
</dbReference>
<dbReference type="EMBL" id="JBHSXL010000003">
    <property type="protein sequence ID" value="MFC6891842.1"/>
    <property type="molecule type" value="Genomic_DNA"/>
</dbReference>
<dbReference type="PANTHER" id="PTHR12682:SF11">
    <property type="entry name" value="PROTEIN ARCHEASE"/>
    <property type="match status" value="1"/>
</dbReference>
<keyword evidence="8" id="KW-1185">Reference proteome</keyword>
<sequence length="166" mass="18588">MTFELRDHTADVAVEATAGTLADVLADVANGLAAAMCDEWPETGDRFAIEVTAESREALLFDYLDRLIYERDVRGVLPVDHRCELEGSNDETDRSNDETDRSNDETDRSNDETDRSNDETEWTLVASARGVPLESVSARDVKAVTYSQMRLEPRGDGWYAYVVFDV</sequence>
<dbReference type="SUPFAM" id="SSF69819">
    <property type="entry name" value="MTH1598-like"/>
    <property type="match status" value="1"/>
</dbReference>